<dbReference type="GO" id="GO:0071300">
    <property type="term" value="P:cellular response to retinoic acid"/>
    <property type="evidence" value="ECO:0007669"/>
    <property type="project" value="InterPro"/>
</dbReference>
<feature type="coiled-coil region" evidence="1">
    <location>
        <begin position="68"/>
        <end position="95"/>
    </location>
</feature>
<reference evidence="5" key="1">
    <citation type="submission" date="2018-12" db="EMBL/GenBank/DDBJ databases">
        <authorList>
            <person name="Yazar S."/>
        </authorList>
    </citation>
    <scope>NUCLEOTIDE SEQUENCE [LARGE SCALE GENOMIC DNA]</scope>
</reference>
<proteinExistence type="predicted"/>
<reference evidence="4" key="2">
    <citation type="submission" date="2025-08" db="UniProtKB">
        <authorList>
            <consortium name="Ensembl"/>
        </authorList>
    </citation>
    <scope>IDENTIFICATION</scope>
</reference>
<evidence type="ECO:0000259" key="3">
    <source>
        <dbReference type="Pfam" id="PF23175"/>
    </source>
</evidence>
<dbReference type="InterPro" id="IPR036638">
    <property type="entry name" value="HLH_DNA-bd_sf"/>
</dbReference>
<dbReference type="Pfam" id="PF23175">
    <property type="entry name" value="bHLH_STRA8"/>
    <property type="match status" value="1"/>
</dbReference>
<dbReference type="STRING" id="29139.ENSVURP00010017965"/>
<evidence type="ECO:0000256" key="1">
    <source>
        <dbReference type="SAM" id="Coils"/>
    </source>
</evidence>
<keyword evidence="5" id="KW-1185">Reference proteome</keyword>
<dbReference type="InterPro" id="IPR057021">
    <property type="entry name" value="bHLH_STRA8"/>
</dbReference>
<keyword evidence="1" id="KW-0175">Coiled coil</keyword>
<dbReference type="GO" id="GO:0090427">
    <property type="term" value="P:activation of meiosis"/>
    <property type="evidence" value="ECO:0007669"/>
    <property type="project" value="TreeGrafter"/>
</dbReference>
<dbReference type="Gene3D" id="4.10.280.10">
    <property type="entry name" value="Helix-loop-helix DNA-binding domain"/>
    <property type="match status" value="1"/>
</dbReference>
<feature type="domain" description="STRA8 bHLH" evidence="3">
    <location>
        <begin position="15"/>
        <end position="93"/>
    </location>
</feature>
<reference evidence="4" key="3">
    <citation type="submission" date="2025-09" db="UniProtKB">
        <authorList>
            <consortium name="Ensembl"/>
        </authorList>
    </citation>
    <scope>IDENTIFICATION</scope>
</reference>
<dbReference type="AlphaFoldDB" id="A0A4X2L8E0"/>
<protein>
    <submittedName>
        <fullName evidence="4">Stimulated by retinoic acid 8</fullName>
    </submittedName>
</protein>
<dbReference type="Proteomes" id="UP000314987">
    <property type="component" value="Unassembled WGS sequence"/>
</dbReference>
<evidence type="ECO:0000313" key="5">
    <source>
        <dbReference type="Proteomes" id="UP000314987"/>
    </source>
</evidence>
<evidence type="ECO:0000313" key="4">
    <source>
        <dbReference type="Ensembl" id="ENSVURP00010017965.1"/>
    </source>
</evidence>
<dbReference type="GO" id="GO:0007283">
    <property type="term" value="P:spermatogenesis"/>
    <property type="evidence" value="ECO:0007669"/>
    <property type="project" value="TreeGrafter"/>
</dbReference>
<dbReference type="GO" id="GO:0046983">
    <property type="term" value="F:protein dimerization activity"/>
    <property type="evidence" value="ECO:0007669"/>
    <property type="project" value="InterPro"/>
</dbReference>
<evidence type="ECO:0000256" key="2">
    <source>
        <dbReference type="SAM" id="MobiDB-lite"/>
    </source>
</evidence>
<accession>A0A4X2L8E0</accession>
<dbReference type="Ensembl" id="ENSVURT00010020407.1">
    <property type="protein sequence ID" value="ENSVURP00010017965.1"/>
    <property type="gene ID" value="ENSVURG00010013665.1"/>
</dbReference>
<feature type="region of interest" description="Disordered" evidence="2">
    <location>
        <begin position="228"/>
        <end position="258"/>
    </location>
</feature>
<name>A0A4X2L8E0_VOMUR</name>
<organism evidence="4 5">
    <name type="scientific">Vombatus ursinus</name>
    <name type="common">Common wombat</name>
    <dbReference type="NCBI Taxonomy" id="29139"/>
    <lineage>
        <taxon>Eukaryota</taxon>
        <taxon>Metazoa</taxon>
        <taxon>Chordata</taxon>
        <taxon>Craniata</taxon>
        <taxon>Vertebrata</taxon>
        <taxon>Euteleostomi</taxon>
        <taxon>Mammalia</taxon>
        <taxon>Metatheria</taxon>
        <taxon>Diprotodontia</taxon>
        <taxon>Vombatidae</taxon>
        <taxon>Vombatus</taxon>
    </lineage>
</organism>
<dbReference type="SUPFAM" id="SSF47459">
    <property type="entry name" value="HLH, helix-loop-helix DNA-binding domain"/>
    <property type="match status" value="1"/>
</dbReference>
<dbReference type="GO" id="GO:0048477">
    <property type="term" value="P:oogenesis"/>
    <property type="evidence" value="ECO:0007669"/>
    <property type="project" value="TreeGrafter"/>
</dbReference>
<sequence>MDTSGDYSRPYVRVAPRLIAQLQELEPRAVRRRLSQARDRATLAGLFNSLRRMVFSQSDSTAPKWQVLRKAKNHIQELEQTLDNLLKMKESFNLEDGNASTLEEVKEEYARMYSNNHSMTSEAMGENGSAIWYLIQEFDREVVQEIEEERKGELSHSSPVTSSPDLMEFERYLYFYKQTVDLLIQNGVISPEQVTLPIVSTAISHLWQELPEEKRGSILRACSQRQSGSVNAEAPGREPACAAEGSVKDSGVGSQEASGSLVSTPEEILFEDAFDVAAAVSSPSSVFAGCSSENPEENNHLYVQIISFLKGLFCANTQLPQVGQRAEQIDLCPLASLLDGGKGFFNVFYLLEFLGSSDDSPLAFSSKGPGIKFLFNGSFSGQISCRS</sequence>
<dbReference type="GeneTree" id="ENSGT00390000017181"/>
<gene>
    <name evidence="4" type="primary">STRA8</name>
</gene>
<dbReference type="GO" id="GO:0005634">
    <property type="term" value="C:nucleus"/>
    <property type="evidence" value="ECO:0007669"/>
    <property type="project" value="TreeGrafter"/>
</dbReference>
<dbReference type="PANTHER" id="PTHR35254:SF1">
    <property type="entry name" value="STIMULATED BY RETINOIC ACID GENE 8 PROTEIN HOMOLOG"/>
    <property type="match status" value="1"/>
</dbReference>
<dbReference type="InterPro" id="IPR033537">
    <property type="entry name" value="Stra8"/>
</dbReference>
<dbReference type="GO" id="GO:0051321">
    <property type="term" value="P:meiotic cell cycle"/>
    <property type="evidence" value="ECO:0007669"/>
    <property type="project" value="InterPro"/>
</dbReference>
<dbReference type="PANTHER" id="PTHR35254">
    <property type="entry name" value="STIMULATED BY RETINOIC ACID GENE 8 PROTEIN HOMOLOG"/>
    <property type="match status" value="1"/>
</dbReference>